<evidence type="ECO:0000313" key="2">
    <source>
        <dbReference type="EMBL" id="MCW1932571.1"/>
    </source>
</evidence>
<gene>
    <name evidence="2" type="ORF">OKW52_09965</name>
</gene>
<dbReference type="EMBL" id="JAPDFL010000001">
    <property type="protein sequence ID" value="MCW1932571.1"/>
    <property type="molecule type" value="Genomic_DNA"/>
</dbReference>
<dbReference type="Proteomes" id="UP001208938">
    <property type="component" value="Unassembled WGS sequence"/>
</dbReference>
<evidence type="ECO:0000256" key="1">
    <source>
        <dbReference type="SAM" id="SignalP"/>
    </source>
</evidence>
<reference evidence="2 3" key="1">
    <citation type="submission" date="2022-10" db="EMBL/GenBank/DDBJ databases">
        <title>Pararhodobacter sp. nov., isolated from marine algae.</title>
        <authorList>
            <person name="Choi B.J."/>
            <person name="Kim J.M."/>
            <person name="Lee J.K."/>
            <person name="Choi D.G."/>
            <person name="Jeon C.O."/>
        </authorList>
    </citation>
    <scope>NUCLEOTIDE SEQUENCE [LARGE SCALE GENOMIC DNA]</scope>
    <source>
        <strain evidence="2 3">ZQ420</strain>
    </source>
</reference>
<evidence type="ECO:0000313" key="3">
    <source>
        <dbReference type="Proteomes" id="UP001208938"/>
    </source>
</evidence>
<protein>
    <submittedName>
        <fullName evidence="2">Uncharacterized protein</fullName>
    </submittedName>
</protein>
<feature type="chain" id="PRO_5046507121" evidence="1">
    <location>
        <begin position="34"/>
        <end position="456"/>
    </location>
</feature>
<proteinExistence type="predicted"/>
<feature type="signal peptide" evidence="1">
    <location>
        <begin position="1"/>
        <end position="33"/>
    </location>
</feature>
<organism evidence="2 3">
    <name type="scientific">Pararhodobacter zhoushanensis</name>
    <dbReference type="NCBI Taxonomy" id="2479545"/>
    <lineage>
        <taxon>Bacteria</taxon>
        <taxon>Pseudomonadati</taxon>
        <taxon>Pseudomonadota</taxon>
        <taxon>Alphaproteobacteria</taxon>
        <taxon>Rhodobacterales</taxon>
        <taxon>Paracoccaceae</taxon>
        <taxon>Pararhodobacter</taxon>
    </lineage>
</organism>
<keyword evidence="1" id="KW-0732">Signal</keyword>
<keyword evidence="3" id="KW-1185">Reference proteome</keyword>
<sequence length="456" mass="48083">MRPDLIPSALRASAASFGLALALTLAMPAPALAQAPGAEDLRALIYYLDHDDQRAVQAEMRRLRSAFPRWTPPTDVNDLRAQASTTGASVDVQPIWARIQRNDYVGARALIDEARARVPGWSPDAEMLRVLETSESQIAFDEAYARRDAAAAIAAVRRTPALMRCDRINNAWRLAELYQAAGQNGNAVTTYRGVVSSCTRISEVTPTLEKANDVTTLEELAALFDVARQAAPANTNSLNELETRLRAGRGGAARTPARTVAPTAPAAAVAAAPSAAAPVVTGGAAPAAPQVATAPGRLPLRGDNRASQVRGLKEQGNWAGCLAASANPRSIEVLYERSWCAYNLDRAGEALAGFTAASQSGSALGGDVPRDLALWHDPFLSVDEHDGRGGTAGRLDPVDARAARDGGIDDSGSARRAGLSFGRFRAVDCLSHRAGTAERLPAPRSGDAARLCLSQQ</sequence>
<comment type="caution">
    <text evidence="2">The sequence shown here is derived from an EMBL/GenBank/DDBJ whole genome shotgun (WGS) entry which is preliminary data.</text>
</comment>
<accession>A0ABT3GYH0</accession>
<dbReference type="RefSeq" id="WP_264505560.1">
    <property type="nucleotide sequence ID" value="NZ_JAPDFL010000001.1"/>
</dbReference>
<name>A0ABT3GYH0_9RHOB</name>